<dbReference type="STRING" id="1219077.VAZ01S_004_00470"/>
<reference evidence="2 3" key="1">
    <citation type="submission" date="2013-09" db="EMBL/GenBank/DDBJ databases">
        <title>Whole genome shotgun sequence of Vibrio azureus NBRC 104587.</title>
        <authorList>
            <person name="Isaki S."/>
            <person name="Hosoyama A."/>
            <person name="Numata M."/>
            <person name="Hashimoto M."/>
            <person name="Hosoyama Y."/>
            <person name="Tsuchikane K."/>
            <person name="Noguchi M."/>
            <person name="Hirakata S."/>
            <person name="Ichikawa N."/>
            <person name="Ohji S."/>
            <person name="Yamazoe A."/>
            <person name="Fujita N."/>
        </authorList>
    </citation>
    <scope>NUCLEOTIDE SEQUENCE [LARGE SCALE GENOMIC DNA]</scope>
    <source>
        <strain evidence="2 3">NBRC 104587</strain>
    </source>
</reference>
<dbReference type="AlphaFoldDB" id="U3C6T6"/>
<dbReference type="OrthoDB" id="6388959at2"/>
<accession>U3C6T6</accession>
<dbReference type="EMBL" id="BATL01000004">
    <property type="protein sequence ID" value="GAD74173.1"/>
    <property type="molecule type" value="Genomic_DNA"/>
</dbReference>
<keyword evidence="3" id="KW-1185">Reference proteome</keyword>
<dbReference type="eggNOG" id="ENOG5033JH6">
    <property type="taxonomic scope" value="Bacteria"/>
</dbReference>
<proteinExistence type="predicted"/>
<name>U3C6T6_9VIBR</name>
<protein>
    <submittedName>
        <fullName evidence="2">Uncharacterized protein</fullName>
    </submittedName>
</protein>
<sequence length="126" mass="13541">MKPVGTPSAHTYTVDKSRSNTMQASHPQAAKQHPPVEQSPLKVEQNQVTLSKEGKALLNALQQIEHESKTHKNDDKSVGDQVESFAHGALGIEHPDKMEQDEDGSYSAGQYVSAALSVGGILLAII</sequence>
<feature type="region of interest" description="Disordered" evidence="1">
    <location>
        <begin position="1"/>
        <end position="42"/>
    </location>
</feature>
<dbReference type="Proteomes" id="UP000016567">
    <property type="component" value="Unassembled WGS sequence"/>
</dbReference>
<evidence type="ECO:0000256" key="1">
    <source>
        <dbReference type="SAM" id="MobiDB-lite"/>
    </source>
</evidence>
<comment type="caution">
    <text evidence="2">The sequence shown here is derived from an EMBL/GenBank/DDBJ whole genome shotgun (WGS) entry which is preliminary data.</text>
</comment>
<gene>
    <name evidence="2" type="ORF">VAZ01S_004_00470</name>
</gene>
<evidence type="ECO:0000313" key="3">
    <source>
        <dbReference type="Proteomes" id="UP000016567"/>
    </source>
</evidence>
<evidence type="ECO:0000313" key="2">
    <source>
        <dbReference type="EMBL" id="GAD74173.1"/>
    </source>
</evidence>
<organism evidence="2 3">
    <name type="scientific">Vibrio azureus NBRC 104587</name>
    <dbReference type="NCBI Taxonomy" id="1219077"/>
    <lineage>
        <taxon>Bacteria</taxon>
        <taxon>Pseudomonadati</taxon>
        <taxon>Pseudomonadota</taxon>
        <taxon>Gammaproteobacteria</taxon>
        <taxon>Vibrionales</taxon>
        <taxon>Vibrionaceae</taxon>
        <taxon>Vibrio</taxon>
    </lineage>
</organism>